<reference evidence="1 2" key="1">
    <citation type="journal article" date="2014" name="Agronomy (Basel)">
        <title>A Draft Genome Sequence for Ensete ventricosum, the Drought-Tolerant Tree Against Hunger.</title>
        <authorList>
            <person name="Harrison J."/>
            <person name="Moore K.A."/>
            <person name="Paszkiewicz K."/>
            <person name="Jones T."/>
            <person name="Grant M."/>
            <person name="Ambacheew D."/>
            <person name="Muzemil S."/>
            <person name="Studholme D.J."/>
        </authorList>
    </citation>
    <scope>NUCLEOTIDE SEQUENCE [LARGE SCALE GENOMIC DNA]</scope>
</reference>
<evidence type="ECO:0000313" key="1">
    <source>
        <dbReference type="EMBL" id="RRT54010.1"/>
    </source>
</evidence>
<comment type="caution">
    <text evidence="1">The sequence shown here is derived from an EMBL/GenBank/DDBJ whole genome shotgun (WGS) entry which is preliminary data.</text>
</comment>
<protein>
    <submittedName>
        <fullName evidence="1">Uncharacterized protein</fullName>
    </submittedName>
</protein>
<dbReference type="Proteomes" id="UP000287651">
    <property type="component" value="Unassembled WGS sequence"/>
</dbReference>
<accession>A0A426YQK3</accession>
<evidence type="ECO:0000313" key="2">
    <source>
        <dbReference type="Proteomes" id="UP000287651"/>
    </source>
</evidence>
<dbReference type="EMBL" id="AMZH03010823">
    <property type="protein sequence ID" value="RRT54010.1"/>
    <property type="molecule type" value="Genomic_DNA"/>
</dbReference>
<proteinExistence type="predicted"/>
<gene>
    <name evidence="1" type="ORF">B296_00015754</name>
</gene>
<dbReference type="AlphaFoldDB" id="A0A426YQK3"/>
<organism evidence="1 2">
    <name type="scientific">Ensete ventricosum</name>
    <name type="common">Abyssinian banana</name>
    <name type="synonym">Musa ensete</name>
    <dbReference type="NCBI Taxonomy" id="4639"/>
    <lineage>
        <taxon>Eukaryota</taxon>
        <taxon>Viridiplantae</taxon>
        <taxon>Streptophyta</taxon>
        <taxon>Embryophyta</taxon>
        <taxon>Tracheophyta</taxon>
        <taxon>Spermatophyta</taxon>
        <taxon>Magnoliopsida</taxon>
        <taxon>Liliopsida</taxon>
        <taxon>Zingiberales</taxon>
        <taxon>Musaceae</taxon>
        <taxon>Ensete</taxon>
    </lineage>
</organism>
<name>A0A426YQK3_ENSVE</name>
<sequence length="169" mass="18729">MKIYDHNYEKKKQGIGGRIGCTFLHLEELQSHAERVGILLVDGPGRAGDREHLPVVLLLLDREHGRGDDQRRYHEHYQPSGAALGELRLPHSQAVTSLPQIKAHRWRPCNGAEGLSWQKQVPGGISALDSAGNADKSKKQAAAEISNQRLGEGCAAYIDLEERRGRIND</sequence>